<feature type="compositionally biased region" description="Polar residues" evidence="1">
    <location>
        <begin position="35"/>
        <end position="67"/>
    </location>
</feature>
<keyword evidence="2" id="KW-0732">Signal</keyword>
<evidence type="ECO:0000313" key="3">
    <source>
        <dbReference type="EMBL" id="MDR4307638.1"/>
    </source>
</evidence>
<sequence>MKRMIIAASALALMSGVAMAQTAPSSADKPGAAGQQPTTDPKQTSPGATGAMQNESGGVATSPQDVQKQGGAATAPSHKDQGSSSTGGASKPQ</sequence>
<dbReference type="RefSeq" id="WP_309392669.1">
    <property type="nucleotide sequence ID" value="NZ_JADBEO010000029.1"/>
</dbReference>
<organism evidence="3 4">
    <name type="scientific">Chelatococcus sambhunathii</name>
    <dbReference type="NCBI Taxonomy" id="363953"/>
    <lineage>
        <taxon>Bacteria</taxon>
        <taxon>Pseudomonadati</taxon>
        <taxon>Pseudomonadota</taxon>
        <taxon>Alphaproteobacteria</taxon>
        <taxon>Hyphomicrobiales</taxon>
        <taxon>Chelatococcaceae</taxon>
        <taxon>Chelatococcus</taxon>
    </lineage>
</organism>
<feature type="region of interest" description="Disordered" evidence="1">
    <location>
        <begin position="17"/>
        <end position="93"/>
    </location>
</feature>
<feature type="compositionally biased region" description="Polar residues" evidence="1">
    <location>
        <begin position="82"/>
        <end position="93"/>
    </location>
</feature>
<evidence type="ECO:0000256" key="1">
    <source>
        <dbReference type="SAM" id="MobiDB-lite"/>
    </source>
</evidence>
<accession>A0ABU1DHN8</accession>
<evidence type="ECO:0000313" key="4">
    <source>
        <dbReference type="Proteomes" id="UP001181622"/>
    </source>
</evidence>
<gene>
    <name evidence="3" type="ORF">IHQ68_13520</name>
</gene>
<comment type="caution">
    <text evidence="3">The sequence shown here is derived from an EMBL/GenBank/DDBJ whole genome shotgun (WGS) entry which is preliminary data.</text>
</comment>
<name>A0ABU1DHN8_9HYPH</name>
<dbReference type="Proteomes" id="UP001181622">
    <property type="component" value="Unassembled WGS sequence"/>
</dbReference>
<keyword evidence="4" id="KW-1185">Reference proteome</keyword>
<dbReference type="EMBL" id="JADBEO010000029">
    <property type="protein sequence ID" value="MDR4307638.1"/>
    <property type="molecule type" value="Genomic_DNA"/>
</dbReference>
<reference evidence="3" key="1">
    <citation type="submission" date="2020-10" db="EMBL/GenBank/DDBJ databases">
        <authorList>
            <person name="Abbas A."/>
            <person name="Razzaq R."/>
            <person name="Waqas M."/>
            <person name="Abbas N."/>
            <person name="Nielsen T.K."/>
            <person name="Hansen L.H."/>
            <person name="Hussain S."/>
            <person name="Shahid M."/>
        </authorList>
    </citation>
    <scope>NUCLEOTIDE SEQUENCE</scope>
    <source>
        <strain evidence="3">S14</strain>
    </source>
</reference>
<evidence type="ECO:0000256" key="2">
    <source>
        <dbReference type="SAM" id="SignalP"/>
    </source>
</evidence>
<feature type="chain" id="PRO_5046510324" evidence="2">
    <location>
        <begin position="21"/>
        <end position="93"/>
    </location>
</feature>
<proteinExistence type="predicted"/>
<protein>
    <submittedName>
        <fullName evidence="3">Uncharacterized protein</fullName>
    </submittedName>
</protein>
<feature type="signal peptide" evidence="2">
    <location>
        <begin position="1"/>
        <end position="20"/>
    </location>
</feature>